<accession>A0A9W8A4G0</accession>
<dbReference type="Proteomes" id="UP001150538">
    <property type="component" value="Unassembled WGS sequence"/>
</dbReference>
<dbReference type="AlphaFoldDB" id="A0A9W8A4G0"/>
<dbReference type="InterPro" id="IPR002777">
    <property type="entry name" value="PFD_beta-like"/>
</dbReference>
<proteinExistence type="inferred from homology"/>
<evidence type="ECO:0000313" key="4">
    <source>
        <dbReference type="EMBL" id="KAJ1922234.1"/>
    </source>
</evidence>
<dbReference type="InterPro" id="IPR009053">
    <property type="entry name" value="Prefoldin"/>
</dbReference>
<comment type="similarity">
    <text evidence="1">Belongs to the prefoldin subunit beta family.</text>
</comment>
<dbReference type="Gene3D" id="1.10.287.370">
    <property type="match status" value="1"/>
</dbReference>
<evidence type="ECO:0008006" key="6">
    <source>
        <dbReference type="Google" id="ProtNLM"/>
    </source>
</evidence>
<dbReference type="GO" id="GO:0005737">
    <property type="term" value="C:cytoplasm"/>
    <property type="evidence" value="ECO:0007669"/>
    <property type="project" value="TreeGrafter"/>
</dbReference>
<protein>
    <recommendedName>
        <fullName evidence="6">Prefoldin subunit 1</fullName>
    </recommendedName>
</protein>
<dbReference type="EMBL" id="JANBPU010000001">
    <property type="protein sequence ID" value="KAJ1922234.1"/>
    <property type="molecule type" value="Genomic_DNA"/>
</dbReference>
<evidence type="ECO:0000256" key="1">
    <source>
        <dbReference type="ARBA" id="ARBA00008045"/>
    </source>
</evidence>
<name>A0A9W8A4G0_9FUNG</name>
<organism evidence="4 5">
    <name type="scientific">Mycoemilia scoparia</name>
    <dbReference type="NCBI Taxonomy" id="417184"/>
    <lineage>
        <taxon>Eukaryota</taxon>
        <taxon>Fungi</taxon>
        <taxon>Fungi incertae sedis</taxon>
        <taxon>Zoopagomycota</taxon>
        <taxon>Kickxellomycotina</taxon>
        <taxon>Kickxellomycetes</taxon>
        <taxon>Kickxellales</taxon>
        <taxon>Kickxellaceae</taxon>
        <taxon>Mycoemilia</taxon>
    </lineage>
</organism>
<keyword evidence="5" id="KW-1185">Reference proteome</keyword>
<dbReference type="PANTHER" id="PTHR20903">
    <property type="entry name" value="PREFOLDIN SUBUNIT 1-RELATED"/>
    <property type="match status" value="1"/>
</dbReference>
<feature type="coiled-coil region" evidence="3">
    <location>
        <begin position="74"/>
        <end position="108"/>
    </location>
</feature>
<evidence type="ECO:0000256" key="3">
    <source>
        <dbReference type="SAM" id="Coils"/>
    </source>
</evidence>
<sequence length="120" mass="13888">MSGENIPELIGRIQERLENSHRQLVIVDTQLSMQTREARKAELTLQELSTMDAKTPMYLSVSKMFVMEDQATIKKNLDKQIKDSKETISALEKKKKYFEREMKGANDNLTDLIRSTRPRG</sequence>
<evidence type="ECO:0000256" key="2">
    <source>
        <dbReference type="ARBA" id="ARBA00023186"/>
    </source>
</evidence>
<comment type="caution">
    <text evidence="4">The sequence shown here is derived from an EMBL/GenBank/DDBJ whole genome shotgun (WGS) entry which is preliminary data.</text>
</comment>
<dbReference type="Pfam" id="PF01920">
    <property type="entry name" value="Prefoldin_2"/>
    <property type="match status" value="1"/>
</dbReference>
<dbReference type="OrthoDB" id="2015447at2759"/>
<dbReference type="GO" id="GO:0044183">
    <property type="term" value="F:protein folding chaperone"/>
    <property type="evidence" value="ECO:0007669"/>
    <property type="project" value="TreeGrafter"/>
</dbReference>
<keyword evidence="3" id="KW-0175">Coiled coil</keyword>
<keyword evidence="2" id="KW-0143">Chaperone</keyword>
<dbReference type="GO" id="GO:0016272">
    <property type="term" value="C:prefoldin complex"/>
    <property type="evidence" value="ECO:0007669"/>
    <property type="project" value="InterPro"/>
</dbReference>
<dbReference type="GO" id="GO:0051082">
    <property type="term" value="F:unfolded protein binding"/>
    <property type="evidence" value="ECO:0007669"/>
    <property type="project" value="InterPro"/>
</dbReference>
<reference evidence="4" key="1">
    <citation type="submission" date="2022-07" db="EMBL/GenBank/DDBJ databases">
        <title>Phylogenomic reconstructions and comparative analyses of Kickxellomycotina fungi.</title>
        <authorList>
            <person name="Reynolds N.K."/>
            <person name="Stajich J.E."/>
            <person name="Barry K."/>
            <person name="Grigoriev I.V."/>
            <person name="Crous P."/>
            <person name="Smith M.E."/>
        </authorList>
    </citation>
    <scope>NUCLEOTIDE SEQUENCE</scope>
    <source>
        <strain evidence="4">NBRC 100468</strain>
    </source>
</reference>
<gene>
    <name evidence="4" type="ORF">H4219_000096</name>
</gene>
<evidence type="ECO:0000313" key="5">
    <source>
        <dbReference type="Proteomes" id="UP001150538"/>
    </source>
</evidence>
<dbReference type="PANTHER" id="PTHR20903:SF0">
    <property type="entry name" value="PREFOLDIN SUBUNIT 1"/>
    <property type="match status" value="1"/>
</dbReference>
<dbReference type="SUPFAM" id="SSF46579">
    <property type="entry name" value="Prefoldin"/>
    <property type="match status" value="1"/>
</dbReference>